<evidence type="ECO:0000259" key="3">
    <source>
        <dbReference type="Pfam" id="PF04195"/>
    </source>
</evidence>
<dbReference type="EMBL" id="WHWC01000005">
    <property type="protein sequence ID" value="KAG8382157.1"/>
    <property type="molecule type" value="Genomic_DNA"/>
</dbReference>
<evidence type="ECO:0000313" key="5">
    <source>
        <dbReference type="Proteomes" id="UP000826271"/>
    </source>
</evidence>
<dbReference type="Proteomes" id="UP000826271">
    <property type="component" value="Unassembled WGS sequence"/>
</dbReference>
<proteinExistence type="predicted"/>
<feature type="region of interest" description="Disordered" evidence="2">
    <location>
        <begin position="278"/>
        <end position="307"/>
    </location>
</feature>
<keyword evidence="1" id="KW-0175">Coiled coil</keyword>
<feature type="compositionally biased region" description="Low complexity" evidence="2">
    <location>
        <begin position="248"/>
        <end position="259"/>
    </location>
</feature>
<dbReference type="PANTHER" id="PTHR31099:SF28">
    <property type="entry name" value="F5J5.12"/>
    <property type="match status" value="1"/>
</dbReference>
<gene>
    <name evidence="4" type="ORF">BUALT_Bualt05G0047400</name>
</gene>
<dbReference type="InterPro" id="IPR007321">
    <property type="entry name" value="Transposase_28"/>
</dbReference>
<comment type="caution">
    <text evidence="4">The sequence shown here is derived from an EMBL/GenBank/DDBJ whole genome shotgun (WGS) entry which is preliminary data.</text>
</comment>
<feature type="region of interest" description="Disordered" evidence="2">
    <location>
        <begin position="232"/>
        <end position="262"/>
    </location>
</feature>
<feature type="compositionally biased region" description="Basic and acidic residues" evidence="2">
    <location>
        <begin position="362"/>
        <end position="379"/>
    </location>
</feature>
<feature type="domain" description="Transposase (putative) gypsy type" evidence="3">
    <location>
        <begin position="456"/>
        <end position="520"/>
    </location>
</feature>
<feature type="coiled-coil region" evidence="1">
    <location>
        <begin position="41"/>
        <end position="170"/>
    </location>
</feature>
<organism evidence="4 5">
    <name type="scientific">Buddleja alternifolia</name>
    <dbReference type="NCBI Taxonomy" id="168488"/>
    <lineage>
        <taxon>Eukaryota</taxon>
        <taxon>Viridiplantae</taxon>
        <taxon>Streptophyta</taxon>
        <taxon>Embryophyta</taxon>
        <taxon>Tracheophyta</taxon>
        <taxon>Spermatophyta</taxon>
        <taxon>Magnoliopsida</taxon>
        <taxon>eudicotyledons</taxon>
        <taxon>Gunneridae</taxon>
        <taxon>Pentapetalae</taxon>
        <taxon>asterids</taxon>
        <taxon>lamiids</taxon>
        <taxon>Lamiales</taxon>
        <taxon>Scrophulariaceae</taxon>
        <taxon>Buddlejeae</taxon>
        <taxon>Buddleja</taxon>
    </lineage>
</organism>
<name>A0AAV6XQ66_9LAMI</name>
<evidence type="ECO:0000256" key="2">
    <source>
        <dbReference type="SAM" id="MobiDB-lite"/>
    </source>
</evidence>
<dbReference type="PANTHER" id="PTHR31099">
    <property type="entry name" value="OS06G0165300 PROTEIN"/>
    <property type="match status" value="1"/>
</dbReference>
<keyword evidence="5" id="KW-1185">Reference proteome</keyword>
<dbReference type="AlphaFoldDB" id="A0AAV6XQ66"/>
<protein>
    <recommendedName>
        <fullName evidence="3">Transposase (putative) gypsy type domain-containing protein</fullName>
    </recommendedName>
</protein>
<sequence>MSSVISTINPSLTISELIKAIKYSFRECEFDEVRIILMDREKNMKIEMKNLERDRDSIKEELRLLERSRKLAELENTKLVVKLQSSQRKSEELEQTIIDSSDREKKAKERYDKIILDLNEKINELKNKNSENERLVVGVYQEKFQCLDENEKLKKELDELKKEKEKIVGCNNALAQDHKKLDGQLIKALSQAIDQARMEGYTQAHQQVYENFPKTEENADKNADELRFETLKSDEAAEVNEKRSEIMKQSGSKGLKGSGPHATDRALIEEQLMFEAEYSGKTPPSSSPAGDIIEISDSDDETAPGGAAYISNIGANVGENETMLGKISSAQTTKRNRREDSPVRSTPKRKRIICESDDDSLPIDKKENEVLESDPKDESCSVSGNSNPPIPEPSSPETNIKQMAKLPYYHNYQSQITSNHVKQLRKFAGIPPEYKIVIPSPEDRPNNPPPGFLCFLTHQLNGGLRFPIAPLFSDIACLFKISLSQLTPNSFRLMTGFAMAVRYLGEEPTASLFQSYFHLNRKDGLFYFTSRSDVRFLKGYPSSIPGWKNQYFFISSPKPWNFPTVWRNSLPNAEKNVIHRRDHDCKSLLDRLNQNPYNLSRLVEPGLLYHFGLSPLRKRLLEPLEEIMVKNLMKEEAVNSPKRRQVGKQLRHVFSKSAGRARLSSWGFDIAFCYWELKRGVGDALAEFVVDHLLLSDVHDQQPVFLLPFFK</sequence>
<evidence type="ECO:0000256" key="1">
    <source>
        <dbReference type="SAM" id="Coils"/>
    </source>
</evidence>
<accession>A0AAV6XQ66</accession>
<feature type="region of interest" description="Disordered" evidence="2">
    <location>
        <begin position="327"/>
        <end position="398"/>
    </location>
</feature>
<dbReference type="Pfam" id="PF04195">
    <property type="entry name" value="Transposase_28"/>
    <property type="match status" value="1"/>
</dbReference>
<reference evidence="4" key="1">
    <citation type="submission" date="2019-10" db="EMBL/GenBank/DDBJ databases">
        <authorList>
            <person name="Zhang R."/>
            <person name="Pan Y."/>
            <person name="Wang J."/>
            <person name="Ma R."/>
            <person name="Yu S."/>
        </authorList>
    </citation>
    <scope>NUCLEOTIDE SEQUENCE</scope>
    <source>
        <strain evidence="4">LA-IB0</strain>
        <tissue evidence="4">Leaf</tissue>
    </source>
</reference>
<evidence type="ECO:0000313" key="4">
    <source>
        <dbReference type="EMBL" id="KAG8382157.1"/>
    </source>
</evidence>
<feature type="compositionally biased region" description="Basic and acidic residues" evidence="2">
    <location>
        <begin position="232"/>
        <end position="246"/>
    </location>
</feature>